<dbReference type="AlphaFoldDB" id="C0GE95"/>
<dbReference type="EMBL" id="ACJM01000003">
    <property type="protein sequence ID" value="EEG78389.1"/>
    <property type="molecule type" value="Genomic_DNA"/>
</dbReference>
<evidence type="ECO:0000313" key="4">
    <source>
        <dbReference type="EMBL" id="EEG78389.1"/>
    </source>
</evidence>
<gene>
    <name evidence="4" type="ORF">DealDRAFT_0804</name>
</gene>
<name>C0GE95_DETAL</name>
<dbReference type="InterPro" id="IPR003439">
    <property type="entry name" value="ABC_transporter-like_ATP-bd"/>
</dbReference>
<dbReference type="PROSITE" id="PS50893">
    <property type="entry name" value="ABC_TRANSPORTER_2"/>
    <property type="match status" value="1"/>
</dbReference>
<comment type="caution">
    <text evidence="4">The sequence shown here is derived from an EMBL/GenBank/DDBJ whole genome shotgun (WGS) entry which is preliminary data.</text>
</comment>
<dbReference type="GO" id="GO:0016887">
    <property type="term" value="F:ATP hydrolysis activity"/>
    <property type="evidence" value="ECO:0007669"/>
    <property type="project" value="InterPro"/>
</dbReference>
<dbReference type="RefSeq" id="WP_008515108.1">
    <property type="nucleotide sequence ID" value="NZ_ACJM01000003.1"/>
</dbReference>
<dbReference type="SUPFAM" id="SSF52540">
    <property type="entry name" value="P-loop containing nucleoside triphosphate hydrolases"/>
    <property type="match status" value="1"/>
</dbReference>
<protein>
    <submittedName>
        <fullName evidence="4">ABC transporter related protein</fullName>
    </submittedName>
</protein>
<dbReference type="SMART" id="SM00382">
    <property type="entry name" value="AAA"/>
    <property type="match status" value="1"/>
</dbReference>
<dbReference type="GO" id="GO:0005524">
    <property type="term" value="F:ATP binding"/>
    <property type="evidence" value="ECO:0007669"/>
    <property type="project" value="UniProtKB-KW"/>
</dbReference>
<dbReference type="Gene3D" id="3.40.50.300">
    <property type="entry name" value="P-loop containing nucleotide triphosphate hydrolases"/>
    <property type="match status" value="1"/>
</dbReference>
<accession>C0GE95</accession>
<dbReference type="InterPro" id="IPR003593">
    <property type="entry name" value="AAA+_ATPase"/>
</dbReference>
<evidence type="ECO:0000313" key="5">
    <source>
        <dbReference type="Proteomes" id="UP000006443"/>
    </source>
</evidence>
<sequence length="298" mass="33696">MICVKEIKKSFGDAVVLDNLSLTMQKGSIYGLIGHNGSGKTTLLKSIAGIYGLDSGSIFVDGQAVFDNEQIKRRMFFIPDEHYFLSQANMDTMARFYKGFYPGWSDVTFKRLTEIFEIDPSEKLTGLSKGMQQQVAIILALSTRPDYLLLDECFDGLDPVKRSLVRRLLTELVAEKEIVVMISSHNIRELEDLCDHIGIINNKQIIYDSSVCEMRQGMNKYRLAFKKSIAEDALNGFIHKNLVLNGKVATFVAGGDEAEIRAQTERLDPVLVQVSPLTLEEVFLIEMEEKEYDFRDIV</sequence>
<feature type="domain" description="ABC transporter" evidence="3">
    <location>
        <begin position="2"/>
        <end position="227"/>
    </location>
</feature>
<dbReference type="Pfam" id="PF00005">
    <property type="entry name" value="ABC_tran"/>
    <property type="match status" value="1"/>
</dbReference>
<dbReference type="Proteomes" id="UP000006443">
    <property type="component" value="Unassembled WGS sequence"/>
</dbReference>
<keyword evidence="1" id="KW-0547">Nucleotide-binding</keyword>
<evidence type="ECO:0000259" key="3">
    <source>
        <dbReference type="PROSITE" id="PS50893"/>
    </source>
</evidence>
<organism evidence="4 5">
    <name type="scientific">Dethiobacter alkaliphilus AHT 1</name>
    <dbReference type="NCBI Taxonomy" id="555088"/>
    <lineage>
        <taxon>Bacteria</taxon>
        <taxon>Bacillati</taxon>
        <taxon>Bacillota</taxon>
        <taxon>Dethiobacteria</taxon>
        <taxon>Dethiobacterales</taxon>
        <taxon>Dethiobacteraceae</taxon>
        <taxon>Dethiobacter</taxon>
    </lineage>
</organism>
<proteinExistence type="predicted"/>
<dbReference type="InterPro" id="IPR027417">
    <property type="entry name" value="P-loop_NTPase"/>
</dbReference>
<evidence type="ECO:0000256" key="2">
    <source>
        <dbReference type="ARBA" id="ARBA00022840"/>
    </source>
</evidence>
<keyword evidence="5" id="KW-1185">Reference proteome</keyword>
<dbReference type="PANTHER" id="PTHR43158:SF10">
    <property type="entry name" value="ABC TRANSPORTER ATP-BINDING PROTEIN YTRB"/>
    <property type="match status" value="1"/>
</dbReference>
<dbReference type="CDD" id="cd03230">
    <property type="entry name" value="ABC_DR_subfamily_A"/>
    <property type="match status" value="1"/>
</dbReference>
<dbReference type="eggNOG" id="COG1131">
    <property type="taxonomic scope" value="Bacteria"/>
</dbReference>
<dbReference type="STRING" id="555088.DealDRAFT_0804"/>
<evidence type="ECO:0000256" key="1">
    <source>
        <dbReference type="ARBA" id="ARBA00022741"/>
    </source>
</evidence>
<keyword evidence="2" id="KW-0067">ATP-binding</keyword>
<dbReference type="PANTHER" id="PTHR43158">
    <property type="entry name" value="SKFA PEPTIDE EXPORT ATP-BINDING PROTEIN SKFE"/>
    <property type="match status" value="1"/>
</dbReference>
<reference evidence="4 5" key="1">
    <citation type="submission" date="2009-02" db="EMBL/GenBank/DDBJ databases">
        <title>Sequencing of the draft genome and assembly of Dethiobacter alkaliphilus AHT 1.</title>
        <authorList>
            <consortium name="US DOE Joint Genome Institute (JGI-PGF)"/>
            <person name="Lucas S."/>
            <person name="Copeland A."/>
            <person name="Lapidus A."/>
            <person name="Glavina del Rio T."/>
            <person name="Dalin E."/>
            <person name="Tice H."/>
            <person name="Bruce D."/>
            <person name="Goodwin L."/>
            <person name="Pitluck S."/>
            <person name="Larimer F."/>
            <person name="Land M.L."/>
            <person name="Hauser L."/>
            <person name="Muyzer G."/>
        </authorList>
    </citation>
    <scope>NUCLEOTIDE SEQUENCE [LARGE SCALE GENOMIC DNA]</scope>
    <source>
        <strain evidence="4 5">AHT 1</strain>
    </source>
</reference>